<dbReference type="EMBL" id="JAKOGI010001635">
    <property type="protein sequence ID" value="KAJ8424616.1"/>
    <property type="molecule type" value="Genomic_DNA"/>
</dbReference>
<dbReference type="AlphaFoldDB" id="A0A9Q1GPR2"/>
<keyword evidence="2" id="KW-1185">Reference proteome</keyword>
<protein>
    <recommendedName>
        <fullName evidence="3">DUF4283 domain-containing protein</fullName>
    </recommendedName>
</protein>
<name>A0A9Q1GPR2_9CARY</name>
<dbReference type="OrthoDB" id="1746909at2759"/>
<dbReference type="InterPro" id="IPR040256">
    <property type="entry name" value="At4g02000-like"/>
</dbReference>
<dbReference type="PANTHER" id="PTHR31286:SF180">
    <property type="entry name" value="OS10G0362600 PROTEIN"/>
    <property type="match status" value="1"/>
</dbReference>
<comment type="caution">
    <text evidence="1">The sequence shown here is derived from an EMBL/GenBank/DDBJ whole genome shotgun (WGS) entry which is preliminary data.</text>
</comment>
<organism evidence="1 2">
    <name type="scientific">Carnegiea gigantea</name>
    <dbReference type="NCBI Taxonomy" id="171969"/>
    <lineage>
        <taxon>Eukaryota</taxon>
        <taxon>Viridiplantae</taxon>
        <taxon>Streptophyta</taxon>
        <taxon>Embryophyta</taxon>
        <taxon>Tracheophyta</taxon>
        <taxon>Spermatophyta</taxon>
        <taxon>Magnoliopsida</taxon>
        <taxon>eudicotyledons</taxon>
        <taxon>Gunneridae</taxon>
        <taxon>Pentapetalae</taxon>
        <taxon>Caryophyllales</taxon>
        <taxon>Cactineae</taxon>
        <taxon>Cactaceae</taxon>
        <taxon>Cactoideae</taxon>
        <taxon>Echinocereeae</taxon>
        <taxon>Carnegiea</taxon>
    </lineage>
</organism>
<proteinExistence type="predicted"/>
<evidence type="ECO:0000313" key="1">
    <source>
        <dbReference type="EMBL" id="KAJ8424616.1"/>
    </source>
</evidence>
<reference evidence="1" key="1">
    <citation type="submission" date="2022-04" db="EMBL/GenBank/DDBJ databases">
        <title>Carnegiea gigantea Genome sequencing and assembly v2.</title>
        <authorList>
            <person name="Copetti D."/>
            <person name="Sanderson M.J."/>
            <person name="Burquez A."/>
            <person name="Wojciechowski M.F."/>
        </authorList>
    </citation>
    <scope>NUCLEOTIDE SEQUENCE</scope>
    <source>
        <strain evidence="1">SGP5-SGP5p</strain>
        <tissue evidence="1">Aerial part</tissue>
    </source>
</reference>
<sequence>MDLHTENIKSLPIWVQLPELDIRFWGNGSLSKVGSCLGIPLKTDKYTKERIMLKYARLLIDIPLDGPFPDYIDFFDEEEKPIKCTHCKMFGYEDTSCKKKKGVRIEWKPVQRETQGETSGVQAVQSTDQQLTNAVEDFTPVLKRDAAKQPTQYTGQATLEITWHPKMYDLQVLHKTYQIMHCYVIQMSTYKKFYITFVYGMNHDHQRQSM</sequence>
<evidence type="ECO:0000313" key="2">
    <source>
        <dbReference type="Proteomes" id="UP001153076"/>
    </source>
</evidence>
<gene>
    <name evidence="1" type="ORF">Cgig2_000539</name>
</gene>
<evidence type="ECO:0008006" key="3">
    <source>
        <dbReference type="Google" id="ProtNLM"/>
    </source>
</evidence>
<dbReference type="Proteomes" id="UP001153076">
    <property type="component" value="Unassembled WGS sequence"/>
</dbReference>
<accession>A0A9Q1GPR2</accession>
<dbReference type="PANTHER" id="PTHR31286">
    <property type="entry name" value="GLYCINE-RICH CELL WALL STRUCTURAL PROTEIN 1.8-LIKE"/>
    <property type="match status" value="1"/>
</dbReference>